<protein>
    <submittedName>
        <fullName evidence="2">Uncharacterized protein</fullName>
    </submittedName>
</protein>
<organism evidence="2 3">
    <name type="scientific">Ensete ventricosum</name>
    <name type="common">Abyssinian banana</name>
    <name type="synonym">Musa ensete</name>
    <dbReference type="NCBI Taxonomy" id="4639"/>
    <lineage>
        <taxon>Eukaryota</taxon>
        <taxon>Viridiplantae</taxon>
        <taxon>Streptophyta</taxon>
        <taxon>Embryophyta</taxon>
        <taxon>Tracheophyta</taxon>
        <taxon>Spermatophyta</taxon>
        <taxon>Magnoliopsida</taxon>
        <taxon>Liliopsida</taxon>
        <taxon>Zingiberales</taxon>
        <taxon>Musaceae</taxon>
        <taxon>Ensete</taxon>
    </lineage>
</organism>
<dbReference type="AlphaFoldDB" id="A0A427AH38"/>
<evidence type="ECO:0000256" key="1">
    <source>
        <dbReference type="SAM" id="MobiDB-lite"/>
    </source>
</evidence>
<proteinExistence type="predicted"/>
<feature type="compositionally biased region" description="Low complexity" evidence="1">
    <location>
        <begin position="106"/>
        <end position="117"/>
    </location>
</feature>
<accession>A0A427AH38</accession>
<dbReference type="Proteomes" id="UP000287651">
    <property type="component" value="Unassembled WGS sequence"/>
</dbReference>
<feature type="non-terminal residue" evidence="2">
    <location>
        <position position="1"/>
    </location>
</feature>
<name>A0A427AH38_ENSVE</name>
<feature type="region of interest" description="Disordered" evidence="1">
    <location>
        <begin position="63"/>
        <end position="129"/>
    </location>
</feature>
<dbReference type="EMBL" id="AMZH03002453">
    <property type="protein sequence ID" value="RRT75534.1"/>
    <property type="molecule type" value="Genomic_DNA"/>
</dbReference>
<evidence type="ECO:0000313" key="3">
    <source>
        <dbReference type="Proteomes" id="UP000287651"/>
    </source>
</evidence>
<reference evidence="2 3" key="1">
    <citation type="journal article" date="2014" name="Agronomy (Basel)">
        <title>A Draft Genome Sequence for Ensete ventricosum, the Drought-Tolerant Tree Against Hunger.</title>
        <authorList>
            <person name="Harrison J."/>
            <person name="Moore K.A."/>
            <person name="Paszkiewicz K."/>
            <person name="Jones T."/>
            <person name="Grant M."/>
            <person name="Ambacheew D."/>
            <person name="Muzemil S."/>
            <person name="Studholme D.J."/>
        </authorList>
    </citation>
    <scope>NUCLEOTIDE SEQUENCE [LARGE SCALE GENOMIC DNA]</scope>
</reference>
<gene>
    <name evidence="2" type="ORF">B296_00026729</name>
</gene>
<sequence>LVFSSHGDVPTTILAKESSFLAEADLSDSWIRSISFQLVCIKRRGEGFFCFFPHFDRRWGMASGSYRNGGPKPTSKLDRLPPSTAYSTPKPSAKSRLSAAPVPRRGGSVAPAAASAGKAGGDAGGSSTHTQRSFWIAYTEH</sequence>
<evidence type="ECO:0000313" key="2">
    <source>
        <dbReference type="EMBL" id="RRT75534.1"/>
    </source>
</evidence>
<comment type="caution">
    <text evidence="2">The sequence shown here is derived from an EMBL/GenBank/DDBJ whole genome shotgun (WGS) entry which is preliminary data.</text>
</comment>